<sequence length="337" mass="36226">MKRFKTLIVLLGTVFILAGCGNSEVKKNDSKKSGVDLSSVTLNVGETGWGNIEAELKAAGLDKTPYKVNYSVFQGGNLCLDALTAGHIDFTGTSEIPPIFEAQSANKDKFKIIAVQQSNTLNQELVIPKGSTIKNVADLKGKKVAYVSATTAHYFLLKMLQKAGLKWSDIQAEQLSVPDGLTALVSGKVDALASYGNAITAAHQNGATTLASAKTILSGNFPYEASTSAINDKAKRAAIVDYLSRLNKAFAWARKNQKAWAQITADNTHQKLEDALSTIVDGDKLKITQLVPTSKSAIASEQDIANVFLDAGLLKTKTDVSTFWDDSFNSQIEKFSK</sequence>
<evidence type="ECO:0000313" key="5">
    <source>
        <dbReference type="Proteomes" id="UP000192468"/>
    </source>
</evidence>
<dbReference type="SUPFAM" id="SSF53850">
    <property type="entry name" value="Periplasmic binding protein-like II"/>
    <property type="match status" value="1"/>
</dbReference>
<dbReference type="RefSeq" id="WP_084117883.1">
    <property type="nucleotide sequence ID" value="NZ_FWXH01000050.1"/>
</dbReference>
<proteinExistence type="inferred from homology"/>
<dbReference type="STRING" id="1121291.SAMN02745134_03934"/>
<keyword evidence="5" id="KW-1185">Reference proteome</keyword>
<evidence type="ECO:0000259" key="3">
    <source>
        <dbReference type="SMART" id="SM00062"/>
    </source>
</evidence>
<comment type="similarity">
    <text evidence="1">Belongs to the bacterial solute-binding protein SsuA/TauA family.</text>
</comment>
<dbReference type="InterPro" id="IPR001638">
    <property type="entry name" value="Solute-binding_3/MltF_N"/>
</dbReference>
<dbReference type="CDD" id="cd13558">
    <property type="entry name" value="PBP2_SsuA_like_2"/>
    <property type="match status" value="1"/>
</dbReference>
<dbReference type="SMART" id="SM00062">
    <property type="entry name" value="PBPb"/>
    <property type="match status" value="1"/>
</dbReference>
<feature type="signal peptide" evidence="2">
    <location>
        <begin position="1"/>
        <end position="18"/>
    </location>
</feature>
<gene>
    <name evidence="4" type="ORF">SAMN02745134_03934</name>
</gene>
<keyword evidence="2" id="KW-0732">Signal</keyword>
<dbReference type="InterPro" id="IPR015168">
    <property type="entry name" value="SsuA/THI5"/>
</dbReference>
<accession>A0A1W1Y057</accession>
<dbReference type="PANTHER" id="PTHR30024">
    <property type="entry name" value="ALIPHATIC SULFONATES-BINDING PROTEIN-RELATED"/>
    <property type="match status" value="1"/>
</dbReference>
<dbReference type="AlphaFoldDB" id="A0A1W1Y057"/>
<dbReference type="PROSITE" id="PS51257">
    <property type="entry name" value="PROKAR_LIPOPROTEIN"/>
    <property type="match status" value="1"/>
</dbReference>
<feature type="domain" description="Solute-binding protein family 3/N-terminal" evidence="3">
    <location>
        <begin position="41"/>
        <end position="256"/>
    </location>
</feature>
<dbReference type="Pfam" id="PF09084">
    <property type="entry name" value="NMT1"/>
    <property type="match status" value="1"/>
</dbReference>
<feature type="chain" id="PRO_5039011837" evidence="2">
    <location>
        <begin position="19"/>
        <end position="337"/>
    </location>
</feature>
<name>A0A1W1Y057_9CLOT</name>
<dbReference type="PANTHER" id="PTHR30024:SF48">
    <property type="entry name" value="ABC TRANSPORTER SUBSTRATE-BINDING PROTEIN"/>
    <property type="match status" value="1"/>
</dbReference>
<protein>
    <submittedName>
        <fullName evidence="4">Sulfonate transport system substrate-binding protein</fullName>
    </submittedName>
</protein>
<dbReference type="Gene3D" id="3.40.190.10">
    <property type="entry name" value="Periplasmic binding protein-like II"/>
    <property type="match status" value="2"/>
</dbReference>
<evidence type="ECO:0000313" key="4">
    <source>
        <dbReference type="EMBL" id="SMC29543.1"/>
    </source>
</evidence>
<evidence type="ECO:0000256" key="2">
    <source>
        <dbReference type="SAM" id="SignalP"/>
    </source>
</evidence>
<dbReference type="EMBL" id="FWXH01000050">
    <property type="protein sequence ID" value="SMC29543.1"/>
    <property type="molecule type" value="Genomic_DNA"/>
</dbReference>
<organism evidence="4 5">
    <name type="scientific">Clostridium acidisoli DSM 12555</name>
    <dbReference type="NCBI Taxonomy" id="1121291"/>
    <lineage>
        <taxon>Bacteria</taxon>
        <taxon>Bacillati</taxon>
        <taxon>Bacillota</taxon>
        <taxon>Clostridia</taxon>
        <taxon>Eubacteriales</taxon>
        <taxon>Clostridiaceae</taxon>
        <taxon>Clostridium</taxon>
    </lineage>
</organism>
<reference evidence="4 5" key="1">
    <citation type="submission" date="2017-04" db="EMBL/GenBank/DDBJ databases">
        <authorList>
            <person name="Afonso C.L."/>
            <person name="Miller P.J."/>
            <person name="Scott M.A."/>
            <person name="Spackman E."/>
            <person name="Goraichik I."/>
            <person name="Dimitrov K.M."/>
            <person name="Suarez D.L."/>
            <person name="Swayne D.E."/>
        </authorList>
    </citation>
    <scope>NUCLEOTIDE SEQUENCE [LARGE SCALE GENOMIC DNA]</scope>
    <source>
        <strain evidence="4 5">DSM 12555</strain>
    </source>
</reference>
<dbReference type="Proteomes" id="UP000192468">
    <property type="component" value="Unassembled WGS sequence"/>
</dbReference>
<evidence type="ECO:0000256" key="1">
    <source>
        <dbReference type="ARBA" id="ARBA00010742"/>
    </source>
</evidence>
<dbReference type="OrthoDB" id="9814375at2"/>